<keyword evidence="6" id="KW-1185">Reference proteome</keyword>
<protein>
    <submittedName>
        <fullName evidence="5">L-alanine-DL-glutamate epimerase</fullName>
    </submittedName>
</protein>
<dbReference type="SMART" id="SM00922">
    <property type="entry name" value="MR_MLE"/>
    <property type="match status" value="1"/>
</dbReference>
<dbReference type="InterPro" id="IPR029065">
    <property type="entry name" value="Enolase_C-like"/>
</dbReference>
<dbReference type="InterPro" id="IPR029017">
    <property type="entry name" value="Enolase-like_N"/>
</dbReference>
<dbReference type="GO" id="GO:0016052">
    <property type="term" value="P:carbohydrate catabolic process"/>
    <property type="evidence" value="ECO:0007669"/>
    <property type="project" value="TreeGrafter"/>
</dbReference>
<dbReference type="InterPro" id="IPR018110">
    <property type="entry name" value="Mandel_Rmase/mucon_lact_enz_CS"/>
</dbReference>
<dbReference type="Gene3D" id="3.30.390.10">
    <property type="entry name" value="Enolase-like, N-terminal domain"/>
    <property type="match status" value="1"/>
</dbReference>
<accession>A0A1M5ZT45</accession>
<dbReference type="OrthoDB" id="9802699at2"/>
<dbReference type="EMBL" id="FQXE01000018">
    <property type="protein sequence ID" value="SHI27465.1"/>
    <property type="molecule type" value="Genomic_DNA"/>
</dbReference>
<dbReference type="PROSITE" id="PS00908">
    <property type="entry name" value="MR_MLE_1"/>
    <property type="match status" value="1"/>
</dbReference>
<dbReference type="SUPFAM" id="SSF54826">
    <property type="entry name" value="Enolase N-terminal domain-like"/>
    <property type="match status" value="1"/>
</dbReference>
<evidence type="ECO:0000259" key="4">
    <source>
        <dbReference type="SMART" id="SM00922"/>
    </source>
</evidence>
<dbReference type="Pfam" id="PF13378">
    <property type="entry name" value="MR_MLE_C"/>
    <property type="match status" value="1"/>
</dbReference>
<dbReference type="InterPro" id="IPR013341">
    <property type="entry name" value="Mandelate_racemase_N_dom"/>
</dbReference>
<dbReference type="Gene3D" id="3.20.20.120">
    <property type="entry name" value="Enolase-like C-terminal domain"/>
    <property type="match status" value="1"/>
</dbReference>
<dbReference type="GO" id="GO:0000287">
    <property type="term" value="F:magnesium ion binding"/>
    <property type="evidence" value="ECO:0007669"/>
    <property type="project" value="TreeGrafter"/>
</dbReference>
<evidence type="ECO:0000256" key="1">
    <source>
        <dbReference type="ARBA" id="ARBA00001946"/>
    </source>
</evidence>
<sequence length="381" mass="42403">MKIQKIVAHPISYELDTEFWMSREPYRTASSIIVQVFTDDGIVGLGQIHGRPMKEIIEIIGLIEGMIAGMDAMANEAVWQKVFALTTSRAGTELDKDKGQPHFGAGKRPQILAALAGIDIALWDIKGKALNIPVWRLLGGESNQTYAYASGGYYEKGQSPLKVIDEMASYVEMGYTAVKMKCGGTDLKGDIERISGVRKAIGPGTKLMIDANLGYSLDEATRAIEAFEEFDIFWFEEPLYWYDSIRALGKLANRTRVAIAGGESQMTAWEARDLVDLGGIRYMQFDATRFGGLTELIRVAHYCAAHDIQFVPHHDPQIHGHVVCAFSNGFGVETFPNKKRDPLWDTLFSVRPEIKDSTLHLNDRPGLGFEVDWKEAKKHAA</sequence>
<proteinExistence type="predicted"/>
<dbReference type="SFLD" id="SFLDS00001">
    <property type="entry name" value="Enolase"/>
    <property type="match status" value="1"/>
</dbReference>
<dbReference type="Proteomes" id="UP000184226">
    <property type="component" value="Unassembled WGS sequence"/>
</dbReference>
<organism evidence="5 6">
    <name type="scientific">Pollutimonas bauzanensis</name>
    <dbReference type="NCBI Taxonomy" id="658167"/>
    <lineage>
        <taxon>Bacteria</taxon>
        <taxon>Pseudomonadati</taxon>
        <taxon>Pseudomonadota</taxon>
        <taxon>Betaproteobacteria</taxon>
        <taxon>Burkholderiales</taxon>
        <taxon>Alcaligenaceae</taxon>
        <taxon>Pollutimonas</taxon>
    </lineage>
</organism>
<evidence type="ECO:0000313" key="6">
    <source>
        <dbReference type="Proteomes" id="UP000184226"/>
    </source>
</evidence>
<dbReference type="Pfam" id="PF02746">
    <property type="entry name" value="MR_MLE_N"/>
    <property type="match status" value="1"/>
</dbReference>
<dbReference type="InterPro" id="IPR036849">
    <property type="entry name" value="Enolase-like_C_sf"/>
</dbReference>
<dbReference type="STRING" id="658167.SAMN04488135_11867"/>
<dbReference type="AlphaFoldDB" id="A0A1M5ZT45"/>
<dbReference type="SFLD" id="SFLDG00179">
    <property type="entry name" value="mandelate_racemase"/>
    <property type="match status" value="1"/>
</dbReference>
<dbReference type="InterPro" id="IPR013342">
    <property type="entry name" value="Mandelate_racemase_C"/>
</dbReference>
<evidence type="ECO:0000313" key="5">
    <source>
        <dbReference type="EMBL" id="SHI27465.1"/>
    </source>
</evidence>
<dbReference type="PANTHER" id="PTHR13794:SF58">
    <property type="entry name" value="MITOCHONDRIAL ENOLASE SUPERFAMILY MEMBER 1"/>
    <property type="match status" value="1"/>
</dbReference>
<reference evidence="5 6" key="1">
    <citation type="submission" date="2016-11" db="EMBL/GenBank/DDBJ databases">
        <authorList>
            <person name="Jaros S."/>
            <person name="Januszkiewicz K."/>
            <person name="Wedrychowicz H."/>
        </authorList>
    </citation>
    <scope>NUCLEOTIDE SEQUENCE [LARGE SCALE GENOMIC DNA]</scope>
    <source>
        <strain evidence="5 6">CGMCC 1.10190</strain>
    </source>
</reference>
<evidence type="ECO:0000256" key="3">
    <source>
        <dbReference type="ARBA" id="ARBA00022842"/>
    </source>
</evidence>
<dbReference type="SUPFAM" id="SSF51604">
    <property type="entry name" value="Enolase C-terminal domain-like"/>
    <property type="match status" value="1"/>
</dbReference>
<name>A0A1M5ZT45_9BURK</name>
<comment type="cofactor">
    <cofactor evidence="1">
        <name>Mg(2+)</name>
        <dbReference type="ChEBI" id="CHEBI:18420"/>
    </cofactor>
</comment>
<dbReference type="GO" id="GO:0016836">
    <property type="term" value="F:hydro-lyase activity"/>
    <property type="evidence" value="ECO:0007669"/>
    <property type="project" value="TreeGrafter"/>
</dbReference>
<dbReference type="InterPro" id="IPR046945">
    <property type="entry name" value="RHMD-like"/>
</dbReference>
<dbReference type="CDD" id="cd03316">
    <property type="entry name" value="MR_like"/>
    <property type="match status" value="1"/>
</dbReference>
<dbReference type="PANTHER" id="PTHR13794">
    <property type="entry name" value="ENOLASE SUPERFAMILY, MANDELATE RACEMASE"/>
    <property type="match status" value="1"/>
</dbReference>
<evidence type="ECO:0000256" key="2">
    <source>
        <dbReference type="ARBA" id="ARBA00022723"/>
    </source>
</evidence>
<feature type="domain" description="Mandelate racemase/muconate lactonizing enzyme C-terminal" evidence="4">
    <location>
        <begin position="160"/>
        <end position="258"/>
    </location>
</feature>
<keyword evidence="3" id="KW-0460">Magnesium</keyword>
<dbReference type="GO" id="GO:0009063">
    <property type="term" value="P:amino acid catabolic process"/>
    <property type="evidence" value="ECO:0007669"/>
    <property type="project" value="InterPro"/>
</dbReference>
<keyword evidence="2" id="KW-0479">Metal-binding</keyword>
<gene>
    <name evidence="5" type="ORF">SAMN04488135_11867</name>
</gene>